<name>A0A923MLI7_9FIRM</name>
<dbReference type="Proteomes" id="UP000620327">
    <property type="component" value="Unassembled WGS sequence"/>
</dbReference>
<accession>A0A923MLI7</accession>
<proteinExistence type="predicted"/>
<dbReference type="RefSeq" id="WP_187016127.1">
    <property type="nucleotide sequence ID" value="NZ_JACOQI010000026.1"/>
</dbReference>
<protein>
    <submittedName>
        <fullName evidence="1">Antirestriction protein ArdA</fullName>
    </submittedName>
</protein>
<dbReference type="EMBL" id="JACOQI010000026">
    <property type="protein sequence ID" value="MBC5771958.1"/>
    <property type="molecule type" value="Genomic_DNA"/>
</dbReference>
<keyword evidence="2" id="KW-1185">Reference proteome</keyword>
<reference evidence="1" key="1">
    <citation type="submission" date="2020-08" db="EMBL/GenBank/DDBJ databases">
        <title>Genome public.</title>
        <authorList>
            <person name="Liu C."/>
            <person name="Sun Q."/>
        </authorList>
    </citation>
    <scope>NUCLEOTIDE SEQUENCE</scope>
    <source>
        <strain evidence="1">BX15</strain>
    </source>
</reference>
<dbReference type="AlphaFoldDB" id="A0A923MLI7"/>
<evidence type="ECO:0000313" key="1">
    <source>
        <dbReference type="EMBL" id="MBC5771958.1"/>
    </source>
</evidence>
<organism evidence="1 2">
    <name type="scientific">Dysosmobacter segnis</name>
    <dbReference type="NCBI Taxonomy" id="2763042"/>
    <lineage>
        <taxon>Bacteria</taxon>
        <taxon>Bacillati</taxon>
        <taxon>Bacillota</taxon>
        <taxon>Clostridia</taxon>
        <taxon>Eubacteriales</taxon>
        <taxon>Oscillospiraceae</taxon>
        <taxon>Dysosmobacter</taxon>
    </lineage>
</organism>
<gene>
    <name evidence="1" type="ORF">H8Z83_16830</name>
</gene>
<comment type="caution">
    <text evidence="1">The sequence shown here is derived from an EMBL/GenBank/DDBJ whole genome shotgun (WGS) entry which is preliminary data.</text>
</comment>
<evidence type="ECO:0000313" key="2">
    <source>
        <dbReference type="Proteomes" id="UP000620327"/>
    </source>
</evidence>
<sequence length="187" mass="21293">MRSVMRACIGSNRAPDGRYAEIDLPASPYRLLNALDEIGIKSTKEIVYQEILNYGSFGYLEPHFDEYTMLEELNALAQKLAVFDRVDSIAFEGLVKMAEQKPEPFGVKELINFAHSTESCHVVSDVFDDEQLGRFYAGNGFMPEYETLPDKIYEHLDFAKIGREARESEGGVFTQRGYRRCTWTSHG</sequence>